<dbReference type="Proteomes" id="UP001500200">
    <property type="component" value="Unassembled WGS sequence"/>
</dbReference>
<comment type="similarity">
    <text evidence="2 6">Belongs to the MIP/aquaporin (TC 1.A.8) family.</text>
</comment>
<feature type="transmembrane region" description="Helical" evidence="7">
    <location>
        <begin position="85"/>
        <end position="103"/>
    </location>
</feature>
<keyword evidence="9" id="KW-1185">Reference proteome</keyword>
<feature type="transmembrane region" description="Helical" evidence="7">
    <location>
        <begin position="186"/>
        <end position="212"/>
    </location>
</feature>
<dbReference type="InterPro" id="IPR000425">
    <property type="entry name" value="MIP"/>
</dbReference>
<evidence type="ECO:0000256" key="7">
    <source>
        <dbReference type="SAM" id="Phobius"/>
    </source>
</evidence>
<evidence type="ECO:0000313" key="8">
    <source>
        <dbReference type="EMBL" id="GAA5193071.1"/>
    </source>
</evidence>
<comment type="subcellular location">
    <subcellularLocation>
        <location evidence="1">Membrane</location>
        <topology evidence="1">Multi-pass membrane protein</topology>
    </subcellularLocation>
</comment>
<organism evidence="8 9">
    <name type="scientific">Arthrobacter gyeryongensis</name>
    <dbReference type="NCBI Taxonomy" id="1650592"/>
    <lineage>
        <taxon>Bacteria</taxon>
        <taxon>Bacillati</taxon>
        <taxon>Actinomycetota</taxon>
        <taxon>Actinomycetes</taxon>
        <taxon>Micrococcales</taxon>
        <taxon>Micrococcaceae</taxon>
        <taxon>Arthrobacter</taxon>
    </lineage>
</organism>
<feature type="transmembrane region" description="Helical" evidence="7">
    <location>
        <begin position="50"/>
        <end position="73"/>
    </location>
</feature>
<dbReference type="PRINTS" id="PR00783">
    <property type="entry name" value="MINTRINSICP"/>
</dbReference>
<dbReference type="Gene3D" id="1.20.1080.10">
    <property type="entry name" value="Glycerol uptake facilitator protein"/>
    <property type="match status" value="2"/>
</dbReference>
<gene>
    <name evidence="8" type="ORF">GCM10023346_16710</name>
</gene>
<dbReference type="SUPFAM" id="SSF81338">
    <property type="entry name" value="Aquaporin-like"/>
    <property type="match status" value="1"/>
</dbReference>
<dbReference type="RefSeq" id="WP_345448764.1">
    <property type="nucleotide sequence ID" value="NZ_BAABKK010000010.1"/>
</dbReference>
<evidence type="ECO:0000256" key="2">
    <source>
        <dbReference type="ARBA" id="ARBA00006175"/>
    </source>
</evidence>
<dbReference type="InterPro" id="IPR034294">
    <property type="entry name" value="Aquaporin_transptr"/>
</dbReference>
<evidence type="ECO:0000256" key="6">
    <source>
        <dbReference type="RuleBase" id="RU000477"/>
    </source>
</evidence>
<evidence type="ECO:0000313" key="9">
    <source>
        <dbReference type="Proteomes" id="UP001500200"/>
    </source>
</evidence>
<evidence type="ECO:0000256" key="4">
    <source>
        <dbReference type="ARBA" id="ARBA00022989"/>
    </source>
</evidence>
<evidence type="ECO:0000256" key="5">
    <source>
        <dbReference type="ARBA" id="ARBA00023136"/>
    </source>
</evidence>
<dbReference type="Pfam" id="PF00230">
    <property type="entry name" value="MIP"/>
    <property type="match status" value="1"/>
</dbReference>
<dbReference type="PANTHER" id="PTHR19139:SF199">
    <property type="entry name" value="MIP17260P"/>
    <property type="match status" value="1"/>
</dbReference>
<dbReference type="EMBL" id="BAABKK010000010">
    <property type="protein sequence ID" value="GAA5193071.1"/>
    <property type="molecule type" value="Genomic_DNA"/>
</dbReference>
<feature type="transmembrane region" description="Helical" evidence="7">
    <location>
        <begin position="123"/>
        <end position="143"/>
    </location>
</feature>
<evidence type="ECO:0000256" key="3">
    <source>
        <dbReference type="ARBA" id="ARBA00022692"/>
    </source>
</evidence>
<keyword evidence="5 7" id="KW-0472">Membrane</keyword>
<feature type="transmembrane region" description="Helical" evidence="7">
    <location>
        <begin position="150"/>
        <end position="166"/>
    </location>
</feature>
<dbReference type="InterPro" id="IPR023271">
    <property type="entry name" value="Aquaporin-like"/>
</dbReference>
<keyword evidence="3 6" id="KW-0812">Transmembrane</keyword>
<comment type="caution">
    <text evidence="8">The sequence shown here is derived from an EMBL/GenBank/DDBJ whole genome shotgun (WGS) entry which is preliminary data.</text>
</comment>
<feature type="transmembrane region" description="Helical" evidence="7">
    <location>
        <begin position="12"/>
        <end position="30"/>
    </location>
</feature>
<proteinExistence type="inferred from homology"/>
<keyword evidence="6" id="KW-0813">Transport</keyword>
<reference evidence="9" key="1">
    <citation type="journal article" date="2019" name="Int. J. Syst. Evol. Microbiol.">
        <title>The Global Catalogue of Microorganisms (GCM) 10K type strain sequencing project: providing services to taxonomists for standard genome sequencing and annotation.</title>
        <authorList>
            <consortium name="The Broad Institute Genomics Platform"/>
            <consortium name="The Broad Institute Genome Sequencing Center for Infectious Disease"/>
            <person name="Wu L."/>
            <person name="Ma J."/>
        </authorList>
    </citation>
    <scope>NUCLEOTIDE SEQUENCE [LARGE SCALE GENOMIC DNA]</scope>
    <source>
        <strain evidence="9">JCM 18514</strain>
    </source>
</reference>
<name>A0ABP9SB31_9MICC</name>
<keyword evidence="4 7" id="KW-1133">Transmembrane helix</keyword>
<evidence type="ECO:0000256" key="1">
    <source>
        <dbReference type="ARBA" id="ARBA00004141"/>
    </source>
</evidence>
<accession>A0ABP9SB31</accession>
<protein>
    <submittedName>
        <fullName evidence="8">MIP/aquaporin family protein</fullName>
    </submittedName>
</protein>
<sequence length="239" mass="24402">MSVLKRQAVAEFAGTAFLVMAVVGSGVMASRLSPNDVGLQLLQNSVATGAALVALILALQPVSASFNPVVTLVERALGILDTPTALALIAAQFVGGLAGTVLANLMFGLDAVTLSTHERAGGGLWLGEVIATIGLLLVIFGTIRSGRPERVAFAVGGYITAAYWFTSSTSFANPAVTVARTITDTFAGIAPASAPGFILAQLLGGAVGFFLIRALYPRVATLPLPVPAPGPESDRKVLS</sequence>
<dbReference type="PANTHER" id="PTHR19139">
    <property type="entry name" value="AQUAPORIN TRANSPORTER"/>
    <property type="match status" value="1"/>
</dbReference>